<reference evidence="2" key="1">
    <citation type="journal article" date="2019" name="Int. J. Syst. Evol. Microbiol.">
        <title>The Global Catalogue of Microorganisms (GCM) 10K type strain sequencing project: providing services to taxonomists for standard genome sequencing and annotation.</title>
        <authorList>
            <consortium name="The Broad Institute Genomics Platform"/>
            <consortium name="The Broad Institute Genome Sequencing Center for Infectious Disease"/>
            <person name="Wu L."/>
            <person name="Ma J."/>
        </authorList>
    </citation>
    <scope>NUCLEOTIDE SEQUENCE [LARGE SCALE GENOMIC DNA]</scope>
    <source>
        <strain evidence="2">NBRC 105830</strain>
    </source>
</reference>
<evidence type="ECO:0000313" key="2">
    <source>
        <dbReference type="Proteomes" id="UP001157109"/>
    </source>
</evidence>
<dbReference type="InterPro" id="IPR014543">
    <property type="entry name" value="UCP028291"/>
</dbReference>
<gene>
    <name evidence="1" type="ORF">GCM10025862_29570</name>
</gene>
<dbReference type="EMBL" id="BSUJ01000001">
    <property type="protein sequence ID" value="GMA20936.1"/>
    <property type="molecule type" value="Genomic_DNA"/>
</dbReference>
<proteinExistence type="predicted"/>
<protein>
    <recommendedName>
        <fullName evidence="3">DUF2218 domain-containing protein</fullName>
    </recommendedName>
</protein>
<evidence type="ECO:0008006" key="3">
    <source>
        <dbReference type="Google" id="ProtNLM"/>
    </source>
</evidence>
<keyword evidence="2" id="KW-1185">Reference proteome</keyword>
<organism evidence="1 2">
    <name type="scientific">Arsenicicoccus piscis</name>
    <dbReference type="NCBI Taxonomy" id="673954"/>
    <lineage>
        <taxon>Bacteria</taxon>
        <taxon>Bacillati</taxon>
        <taxon>Actinomycetota</taxon>
        <taxon>Actinomycetes</taxon>
        <taxon>Micrococcales</taxon>
        <taxon>Intrasporangiaceae</taxon>
        <taxon>Arsenicicoccus</taxon>
    </lineage>
</organism>
<accession>A0ABQ6HR48</accession>
<sequence>MTVTGRMATERPERYAKQLASHWSAKGTSTTLDDGAVRIELASGGTTVLRPVDGALLVEANSPEFGAVVERHLQRFGQREELVVVWDEPASEASDGDQQT</sequence>
<dbReference type="Proteomes" id="UP001157109">
    <property type="component" value="Unassembled WGS sequence"/>
</dbReference>
<name>A0ABQ6HR48_9MICO</name>
<dbReference type="RefSeq" id="WP_241441277.1">
    <property type="nucleotide sequence ID" value="NZ_BSUJ01000001.1"/>
</dbReference>
<comment type="caution">
    <text evidence="1">The sequence shown here is derived from an EMBL/GenBank/DDBJ whole genome shotgun (WGS) entry which is preliminary data.</text>
</comment>
<evidence type="ECO:0000313" key="1">
    <source>
        <dbReference type="EMBL" id="GMA20936.1"/>
    </source>
</evidence>
<dbReference type="Pfam" id="PF09981">
    <property type="entry name" value="DUF2218"/>
    <property type="match status" value="1"/>
</dbReference>
<dbReference type="Gene3D" id="3.30.310.50">
    <property type="entry name" value="Alpha-D-phosphohexomutase, C-terminal domain"/>
    <property type="match status" value="1"/>
</dbReference>